<evidence type="ECO:0008006" key="6">
    <source>
        <dbReference type="Google" id="ProtNLM"/>
    </source>
</evidence>
<reference evidence="4 5" key="1">
    <citation type="submission" date="2014-07" db="EMBL/GenBank/DDBJ databases">
        <title>Complete Genome Sequence of Dyella japonica Strain A8 Isolated from Malaysian Tropical Soil.</title>
        <authorList>
            <person name="Hui R.K.H."/>
            <person name="Chen J.-W."/>
            <person name="Chan K.-G."/>
            <person name="Leung F.C.C."/>
        </authorList>
    </citation>
    <scope>NUCLEOTIDE SEQUENCE [LARGE SCALE GENOMIC DNA]</scope>
    <source>
        <strain evidence="4 5">A8</strain>
    </source>
</reference>
<dbReference type="STRING" id="1217721.HY57_16775"/>
<evidence type="ECO:0000259" key="3">
    <source>
        <dbReference type="Pfam" id="PF06863"/>
    </source>
</evidence>
<gene>
    <name evidence="4" type="ORF">HY57_16775</name>
</gene>
<dbReference type="InterPro" id="IPR037049">
    <property type="entry name" value="DUF1214_C_sf"/>
</dbReference>
<dbReference type="OrthoDB" id="547269at2"/>
<dbReference type="InterPro" id="IPR010679">
    <property type="entry name" value="DUF1254"/>
</dbReference>
<organism evidence="4 5">
    <name type="scientific">Dyella japonica A8</name>
    <dbReference type="NCBI Taxonomy" id="1217721"/>
    <lineage>
        <taxon>Bacteria</taxon>
        <taxon>Pseudomonadati</taxon>
        <taxon>Pseudomonadota</taxon>
        <taxon>Gammaproteobacteria</taxon>
        <taxon>Lysobacterales</taxon>
        <taxon>Rhodanobacteraceae</taxon>
        <taxon>Dyella</taxon>
    </lineage>
</organism>
<dbReference type="KEGG" id="dja:HY57_16775"/>
<accession>A0A075K987</accession>
<dbReference type="PANTHER" id="PTHR36509">
    <property type="entry name" value="BLL3101 PROTEIN"/>
    <property type="match status" value="1"/>
</dbReference>
<dbReference type="EMBL" id="CP008884">
    <property type="protein sequence ID" value="AIF48778.1"/>
    <property type="molecule type" value="Genomic_DNA"/>
</dbReference>
<dbReference type="Proteomes" id="UP000027987">
    <property type="component" value="Chromosome"/>
</dbReference>
<evidence type="ECO:0000256" key="1">
    <source>
        <dbReference type="SAM" id="SignalP"/>
    </source>
</evidence>
<dbReference type="InterPro" id="IPR010621">
    <property type="entry name" value="DUF1214"/>
</dbReference>
<keyword evidence="5" id="KW-1185">Reference proteome</keyword>
<evidence type="ECO:0000259" key="2">
    <source>
        <dbReference type="Pfam" id="PF06742"/>
    </source>
</evidence>
<dbReference type="Pfam" id="PF06863">
    <property type="entry name" value="DUF1254"/>
    <property type="match status" value="1"/>
</dbReference>
<dbReference type="Gene3D" id="2.60.40.1610">
    <property type="entry name" value="Domain of unknown function DUF1254"/>
    <property type="match status" value="1"/>
</dbReference>
<evidence type="ECO:0000313" key="4">
    <source>
        <dbReference type="EMBL" id="AIF48778.1"/>
    </source>
</evidence>
<feature type="signal peptide" evidence="1">
    <location>
        <begin position="1"/>
        <end position="19"/>
    </location>
</feature>
<dbReference type="PANTHER" id="PTHR36509:SF2">
    <property type="entry name" value="BLL3101 PROTEIN"/>
    <property type="match status" value="1"/>
</dbReference>
<dbReference type="SUPFAM" id="SSF160935">
    <property type="entry name" value="VPA0735-like"/>
    <property type="match status" value="1"/>
</dbReference>
<dbReference type="Pfam" id="PF06742">
    <property type="entry name" value="DUF1214"/>
    <property type="match status" value="1"/>
</dbReference>
<name>A0A075K987_9GAMM</name>
<dbReference type="InterPro" id="IPR037050">
    <property type="entry name" value="DUF1254_sf"/>
</dbReference>
<dbReference type="RefSeq" id="WP_019466158.1">
    <property type="nucleotide sequence ID" value="NZ_ALOY01000170.1"/>
</dbReference>
<feature type="chain" id="PRO_5001707412" description="Carboxylesterase" evidence="1">
    <location>
        <begin position="20"/>
        <end position="342"/>
    </location>
</feature>
<proteinExistence type="predicted"/>
<feature type="domain" description="DUF1254" evidence="3">
    <location>
        <begin position="60"/>
        <end position="167"/>
    </location>
</feature>
<evidence type="ECO:0000313" key="5">
    <source>
        <dbReference type="Proteomes" id="UP000027987"/>
    </source>
</evidence>
<dbReference type="Gene3D" id="2.60.120.600">
    <property type="entry name" value="Domain of unknown function DUF1214, C-terminal domain"/>
    <property type="match status" value="1"/>
</dbReference>
<sequence length="342" mass="37564">MKKMVIATLALAMSAAAFAQSGEQAKPVPVNPDNFNRAESDMYFGVTIKRAGGIGKIDQHREVMDVNNQSIIRANRDTLYSAAVVDLDAGPVTVTLPDAGKRFMSLIAVNEEQYAMAVNYGAGKYTFSKDQVGTRYVMVGVRTFVDPTDPEDMKKAHALQDEIKVEPAGKGSFDIPHWDMASQKKVRDALVVLAGTLPDTKKMFGTKSDTDPIRHLIGTASGWGGNPDKDATYLTVTPPKNDGKTVYKLTVKDVPVDGFWSISMYNAKGYFQPNKYNAYAINNVTAKKNEDGSVTVQFGGCDGKIPNCLPTTPGWNYWVRLYRPRPEILDGKWTFPAPEPVH</sequence>
<feature type="domain" description="DUF1214" evidence="2">
    <location>
        <begin position="242"/>
        <end position="325"/>
    </location>
</feature>
<dbReference type="PATRIC" id="fig|1217721.7.peg.3443"/>
<keyword evidence="1" id="KW-0732">Signal</keyword>
<dbReference type="AlphaFoldDB" id="A0A075K987"/>
<dbReference type="HOGENOM" id="CLU_057994_1_0_6"/>
<protein>
    <recommendedName>
        <fullName evidence="6">Carboxylesterase</fullName>
    </recommendedName>
</protein>